<dbReference type="Gene3D" id="3.40.50.2000">
    <property type="entry name" value="Glycogen Phosphorylase B"/>
    <property type="match status" value="1"/>
</dbReference>
<name>A0A3E5B6U5_9BACE</name>
<protein>
    <recommendedName>
        <fullName evidence="1">Glycosyl transferase family 1 domain-containing protein</fullName>
    </recommendedName>
</protein>
<dbReference type="InterPro" id="IPR001296">
    <property type="entry name" value="Glyco_trans_1"/>
</dbReference>
<organism evidence="2 3">
    <name type="scientific">Bacteroides oleiciplenus</name>
    <dbReference type="NCBI Taxonomy" id="626931"/>
    <lineage>
        <taxon>Bacteria</taxon>
        <taxon>Pseudomonadati</taxon>
        <taxon>Bacteroidota</taxon>
        <taxon>Bacteroidia</taxon>
        <taxon>Bacteroidales</taxon>
        <taxon>Bacteroidaceae</taxon>
        <taxon>Bacteroides</taxon>
    </lineage>
</organism>
<gene>
    <name evidence="2" type="ORF">DXB65_16010</name>
</gene>
<sequence>MKIVFFLASLSQPRCLKRIKALYEAGCEVEVYGYSRGFYDINTLPSTIQVHNWGIVESGNKYIDRFFKNRRNIKQAIEKQDRENILYYAFGFDLAFWLSLYKRKHFIYESSDLIYTYFSNNILISLFRSIDKWIINHSFRTVLTSEGFSLYLFGKCAPSNIIIQPNRVSACLKNIERSALKKSTDTIAFSYVGAFRYPNTVFRFARVIGEKYPQHQFFFYGDSQLTYLAKKLAVQYPNIKYFGKFRSPEELEAIYKTIDIVVACYDAKDINERIAEPNKLYESICFCKPIVVSNGTFLSEKVKKLGVGYSINAKEDSSICRFIDGLSNRELNSISEKELSIDSCIYIDSIEEIKHALKYY</sequence>
<dbReference type="AlphaFoldDB" id="A0A3E5B6U5"/>
<dbReference type="RefSeq" id="WP_117724860.1">
    <property type="nucleotide sequence ID" value="NZ_QSUL01000011.1"/>
</dbReference>
<dbReference type="EMBL" id="QSUL01000011">
    <property type="protein sequence ID" value="RGN33239.1"/>
    <property type="molecule type" value="Genomic_DNA"/>
</dbReference>
<accession>A0A3E5B6U5</accession>
<proteinExistence type="predicted"/>
<comment type="caution">
    <text evidence="2">The sequence shown here is derived from an EMBL/GenBank/DDBJ whole genome shotgun (WGS) entry which is preliminary data.</text>
</comment>
<evidence type="ECO:0000313" key="3">
    <source>
        <dbReference type="Proteomes" id="UP000260983"/>
    </source>
</evidence>
<dbReference type="SUPFAM" id="SSF53756">
    <property type="entry name" value="UDP-Glycosyltransferase/glycogen phosphorylase"/>
    <property type="match status" value="1"/>
</dbReference>
<dbReference type="Proteomes" id="UP000260983">
    <property type="component" value="Unassembled WGS sequence"/>
</dbReference>
<dbReference type="Pfam" id="PF00534">
    <property type="entry name" value="Glycos_transf_1"/>
    <property type="match status" value="1"/>
</dbReference>
<evidence type="ECO:0000259" key="1">
    <source>
        <dbReference type="Pfam" id="PF00534"/>
    </source>
</evidence>
<feature type="domain" description="Glycosyl transferase family 1" evidence="1">
    <location>
        <begin position="176"/>
        <end position="324"/>
    </location>
</feature>
<reference evidence="2 3" key="1">
    <citation type="submission" date="2018-08" db="EMBL/GenBank/DDBJ databases">
        <title>A genome reference for cultivated species of the human gut microbiota.</title>
        <authorList>
            <person name="Zou Y."/>
            <person name="Xue W."/>
            <person name="Luo G."/>
        </authorList>
    </citation>
    <scope>NUCLEOTIDE SEQUENCE [LARGE SCALE GENOMIC DNA]</scope>
    <source>
        <strain evidence="2 3">OM05-15BH</strain>
    </source>
</reference>
<evidence type="ECO:0000313" key="2">
    <source>
        <dbReference type="EMBL" id="RGN33239.1"/>
    </source>
</evidence>
<dbReference type="GO" id="GO:0016757">
    <property type="term" value="F:glycosyltransferase activity"/>
    <property type="evidence" value="ECO:0007669"/>
    <property type="project" value="InterPro"/>
</dbReference>